<feature type="signal peptide" evidence="3">
    <location>
        <begin position="1"/>
        <end position="25"/>
    </location>
</feature>
<dbReference type="Gene3D" id="3.40.50.1820">
    <property type="entry name" value="alpha/beta hydrolase"/>
    <property type="match status" value="1"/>
</dbReference>
<evidence type="ECO:0000313" key="6">
    <source>
        <dbReference type="Proteomes" id="UP000546162"/>
    </source>
</evidence>
<evidence type="ECO:0000313" key="5">
    <source>
        <dbReference type="EMBL" id="MBB4737965.1"/>
    </source>
</evidence>
<accession>A0A7W7GTD4</accession>
<dbReference type="PANTHER" id="PTHR43265">
    <property type="entry name" value="ESTERASE ESTD"/>
    <property type="match status" value="1"/>
</dbReference>
<feature type="domain" description="Peptidase S9 prolyl oligopeptidase catalytic" evidence="4">
    <location>
        <begin position="113"/>
        <end position="267"/>
    </location>
</feature>
<feature type="chain" id="PRO_5031055152" evidence="3">
    <location>
        <begin position="26"/>
        <end position="459"/>
    </location>
</feature>
<dbReference type="GO" id="GO:0004252">
    <property type="term" value="F:serine-type endopeptidase activity"/>
    <property type="evidence" value="ECO:0007669"/>
    <property type="project" value="InterPro"/>
</dbReference>
<keyword evidence="6" id="KW-1185">Reference proteome</keyword>
<dbReference type="Proteomes" id="UP000546162">
    <property type="component" value="Unassembled WGS sequence"/>
</dbReference>
<comment type="caution">
    <text evidence="5">The sequence shown here is derived from an EMBL/GenBank/DDBJ whole genome shotgun (WGS) entry which is preliminary data.</text>
</comment>
<evidence type="ECO:0000259" key="4">
    <source>
        <dbReference type="Pfam" id="PF00326"/>
    </source>
</evidence>
<keyword evidence="3" id="KW-0732">Signal</keyword>
<evidence type="ECO:0000256" key="2">
    <source>
        <dbReference type="SAM" id="Phobius"/>
    </source>
</evidence>
<evidence type="ECO:0000256" key="3">
    <source>
        <dbReference type="SAM" id="SignalP"/>
    </source>
</evidence>
<sequence>MIARSLRILILALVAVALTGVPAGAALPAPPIPADLTTTDVQITTKTGQTLDGTVIAPRTAAAPLPGLVLVHGSGNSTRSSVTPEAIAFARQGIAVLTYDKRRLDQPDYSLLADDVVAAAGVLRRHPGVRPDAVGLWGISEGGWVMPIAAGRSPDIAFLVLASAPGLTPLRVQNWNMRNKLAAAGVSGALRDTLSNRFYRLADDAGLFAEAGHDPRPALSGVTQPVLAVYGAADTQVPPAESAAVLRQTVRAPLTVRFLPGAGHTLRVLDDSGMYTAQLVPSYPDLVGEWVRAVGAGRVPAPRIDPSPAQQATSVALARSAWWESWPVQLGALAVLLLGFLSYPVVALVRRIRRRPVPVARPARLLAVVGPVAVLGFVGYFVTVADSANWKGISPGPMLAGRPVLWLALQAVALITVICTALTVHAWRTSAADRPRQSLLIAAGALFLPWALYWGLLLP</sequence>
<feature type="transmembrane region" description="Helical" evidence="2">
    <location>
        <begin position="326"/>
        <end position="349"/>
    </location>
</feature>
<reference evidence="5 6" key="1">
    <citation type="submission" date="2020-08" db="EMBL/GenBank/DDBJ databases">
        <title>Sequencing the genomes of 1000 actinobacteria strains.</title>
        <authorList>
            <person name="Klenk H.-P."/>
        </authorList>
    </citation>
    <scope>NUCLEOTIDE SEQUENCE [LARGE SCALE GENOMIC DNA]</scope>
    <source>
        <strain evidence="5 6">DSM 45809</strain>
    </source>
</reference>
<keyword evidence="2" id="KW-0472">Membrane</keyword>
<feature type="transmembrane region" description="Helical" evidence="2">
    <location>
        <begin position="439"/>
        <end position="456"/>
    </location>
</feature>
<dbReference type="Pfam" id="PF00326">
    <property type="entry name" value="Peptidase_S9"/>
    <property type="match status" value="1"/>
</dbReference>
<name>A0A7W7GTD4_9ACTN</name>
<gene>
    <name evidence="5" type="ORF">BJY16_001424</name>
</gene>
<dbReference type="AlphaFoldDB" id="A0A7W7GTD4"/>
<keyword evidence="1 5" id="KW-0378">Hydrolase</keyword>
<protein>
    <submittedName>
        <fullName evidence="5">Dienelactone hydrolase</fullName>
    </submittedName>
</protein>
<dbReference type="GO" id="GO:0006508">
    <property type="term" value="P:proteolysis"/>
    <property type="evidence" value="ECO:0007669"/>
    <property type="project" value="InterPro"/>
</dbReference>
<organism evidence="5 6">
    <name type="scientific">Actinoplanes octamycinicus</name>
    <dbReference type="NCBI Taxonomy" id="135948"/>
    <lineage>
        <taxon>Bacteria</taxon>
        <taxon>Bacillati</taxon>
        <taxon>Actinomycetota</taxon>
        <taxon>Actinomycetes</taxon>
        <taxon>Micromonosporales</taxon>
        <taxon>Micromonosporaceae</taxon>
        <taxon>Actinoplanes</taxon>
    </lineage>
</organism>
<dbReference type="InterPro" id="IPR002471">
    <property type="entry name" value="Pept_S9_AS"/>
</dbReference>
<dbReference type="InterPro" id="IPR001375">
    <property type="entry name" value="Peptidase_S9_cat"/>
</dbReference>
<dbReference type="RefSeq" id="WP_185038306.1">
    <property type="nucleotide sequence ID" value="NZ_BAABFG010000005.1"/>
</dbReference>
<feature type="transmembrane region" description="Helical" evidence="2">
    <location>
        <begin position="404"/>
        <end position="427"/>
    </location>
</feature>
<dbReference type="EMBL" id="JACHNB010000001">
    <property type="protein sequence ID" value="MBB4737965.1"/>
    <property type="molecule type" value="Genomic_DNA"/>
</dbReference>
<feature type="transmembrane region" description="Helical" evidence="2">
    <location>
        <begin position="365"/>
        <end position="384"/>
    </location>
</feature>
<keyword evidence="2" id="KW-0812">Transmembrane</keyword>
<keyword evidence="2" id="KW-1133">Transmembrane helix</keyword>
<dbReference type="SUPFAM" id="SSF53474">
    <property type="entry name" value="alpha/beta-Hydrolases"/>
    <property type="match status" value="1"/>
</dbReference>
<dbReference type="InterPro" id="IPR053145">
    <property type="entry name" value="AB_hydrolase_Est10"/>
</dbReference>
<proteinExistence type="predicted"/>
<dbReference type="PROSITE" id="PS00708">
    <property type="entry name" value="PRO_ENDOPEP_SER"/>
    <property type="match status" value="1"/>
</dbReference>
<dbReference type="InterPro" id="IPR029058">
    <property type="entry name" value="AB_hydrolase_fold"/>
</dbReference>
<evidence type="ECO:0000256" key="1">
    <source>
        <dbReference type="ARBA" id="ARBA00022801"/>
    </source>
</evidence>
<dbReference type="GO" id="GO:0052689">
    <property type="term" value="F:carboxylic ester hydrolase activity"/>
    <property type="evidence" value="ECO:0007669"/>
    <property type="project" value="TreeGrafter"/>
</dbReference>
<dbReference type="PANTHER" id="PTHR43265:SF1">
    <property type="entry name" value="ESTERASE ESTD"/>
    <property type="match status" value="1"/>
</dbReference>